<dbReference type="PROSITE" id="PS50811">
    <property type="entry name" value="WRKY"/>
    <property type="match status" value="1"/>
</dbReference>
<dbReference type="SMART" id="SM00774">
    <property type="entry name" value="WRKY"/>
    <property type="match status" value="1"/>
</dbReference>
<evidence type="ECO:0000259" key="7">
    <source>
        <dbReference type="PROSITE" id="PS50811"/>
    </source>
</evidence>
<dbReference type="SUPFAM" id="SSF118290">
    <property type="entry name" value="WRKY DNA-binding domain"/>
    <property type="match status" value="1"/>
</dbReference>
<sequence>MEVFQSPNTNPHCSDPFSLFTNLFLVFSSQFLQSQSWSFTFSLLFPLLPLYNPFLSPNLLSISLSSFFPPFPCSFHTLSSSIMEFPTLIQELNQGKQLANQLRNHLHPSSSSSSSSSSHGILLIDQILRSYENALLALSAGAPSVTSPLAPLKHTDVVSKKRKVMAKWSEQVKVSSSSANDSGPRCDGFSWRKYGQKDILGSKFPRGYFRCSHRFTQGCLATKQVQKSDNDPTVYDITYKGRHTCNRVLHSNPPQEDQNSLLQHPMPPKQEQKPLQQPHDPSWFTFSSDAVQVKFENLDDVEGGLFQPFCAPSPMFGSEVQDDQSPFRESELSPTFESNDMFGFCSDFETGFVSIPNSVTNISIGDLEEYCSFDNVELFC</sequence>
<evidence type="ECO:0000256" key="6">
    <source>
        <dbReference type="SAM" id="MobiDB-lite"/>
    </source>
</evidence>
<protein>
    <recommendedName>
        <fullName evidence="7">WRKY domain-containing protein</fullName>
    </recommendedName>
</protein>
<evidence type="ECO:0000256" key="5">
    <source>
        <dbReference type="ARBA" id="ARBA00023242"/>
    </source>
</evidence>
<dbReference type="Gene3D" id="2.20.25.80">
    <property type="entry name" value="WRKY domain"/>
    <property type="match status" value="1"/>
</dbReference>
<dbReference type="InterPro" id="IPR036576">
    <property type="entry name" value="WRKY_dom_sf"/>
</dbReference>
<dbReference type="Proteomes" id="UP001642487">
    <property type="component" value="Chromosome 1"/>
</dbReference>
<feature type="compositionally biased region" description="Polar residues" evidence="6">
    <location>
        <begin position="252"/>
        <end position="262"/>
    </location>
</feature>
<keyword evidence="9" id="KW-1185">Reference proteome</keyword>
<name>A0ABP0XNK2_9ROSI</name>
<evidence type="ECO:0000256" key="4">
    <source>
        <dbReference type="ARBA" id="ARBA00023163"/>
    </source>
</evidence>
<keyword evidence="4" id="KW-0804">Transcription</keyword>
<keyword evidence="2" id="KW-0805">Transcription regulation</keyword>
<dbReference type="InterPro" id="IPR003657">
    <property type="entry name" value="WRKY_dom"/>
</dbReference>
<evidence type="ECO:0000256" key="1">
    <source>
        <dbReference type="ARBA" id="ARBA00004123"/>
    </source>
</evidence>
<feature type="region of interest" description="Disordered" evidence="6">
    <location>
        <begin position="248"/>
        <end position="280"/>
    </location>
</feature>
<keyword evidence="5" id="KW-0539">Nucleus</keyword>
<keyword evidence="3" id="KW-0238">DNA-binding</keyword>
<reference evidence="8 9" key="1">
    <citation type="submission" date="2024-03" db="EMBL/GenBank/DDBJ databases">
        <authorList>
            <person name="Gkanogiannis A."/>
            <person name="Becerra Lopez-Lavalle L."/>
        </authorList>
    </citation>
    <scope>NUCLEOTIDE SEQUENCE [LARGE SCALE GENOMIC DNA]</scope>
</reference>
<comment type="subcellular location">
    <subcellularLocation>
        <location evidence="1">Nucleus</location>
    </subcellularLocation>
</comment>
<feature type="domain" description="WRKY" evidence="7">
    <location>
        <begin position="180"/>
        <end position="243"/>
    </location>
</feature>
<gene>
    <name evidence="8" type="ORF">CITCOLO1_LOCUS1338</name>
</gene>
<evidence type="ECO:0000256" key="3">
    <source>
        <dbReference type="ARBA" id="ARBA00023125"/>
    </source>
</evidence>
<dbReference type="InterPro" id="IPR044810">
    <property type="entry name" value="WRKY_plant"/>
</dbReference>
<dbReference type="PANTHER" id="PTHR32096:SF133">
    <property type="entry name" value="WRKY TRANSCRIPTION FACTOR 41-RELATED"/>
    <property type="match status" value="1"/>
</dbReference>
<dbReference type="Pfam" id="PF03106">
    <property type="entry name" value="WRKY"/>
    <property type="match status" value="1"/>
</dbReference>
<evidence type="ECO:0000313" key="8">
    <source>
        <dbReference type="EMBL" id="CAK9309749.1"/>
    </source>
</evidence>
<dbReference type="EMBL" id="OZ021735">
    <property type="protein sequence ID" value="CAK9309749.1"/>
    <property type="molecule type" value="Genomic_DNA"/>
</dbReference>
<organism evidence="8 9">
    <name type="scientific">Citrullus colocynthis</name>
    <name type="common">colocynth</name>
    <dbReference type="NCBI Taxonomy" id="252529"/>
    <lineage>
        <taxon>Eukaryota</taxon>
        <taxon>Viridiplantae</taxon>
        <taxon>Streptophyta</taxon>
        <taxon>Embryophyta</taxon>
        <taxon>Tracheophyta</taxon>
        <taxon>Spermatophyta</taxon>
        <taxon>Magnoliopsida</taxon>
        <taxon>eudicotyledons</taxon>
        <taxon>Gunneridae</taxon>
        <taxon>Pentapetalae</taxon>
        <taxon>rosids</taxon>
        <taxon>fabids</taxon>
        <taxon>Cucurbitales</taxon>
        <taxon>Cucurbitaceae</taxon>
        <taxon>Benincaseae</taxon>
        <taxon>Citrullus</taxon>
    </lineage>
</organism>
<dbReference type="PANTHER" id="PTHR32096">
    <property type="entry name" value="WRKY TRANSCRIPTION FACTOR 30-RELATED-RELATED"/>
    <property type="match status" value="1"/>
</dbReference>
<evidence type="ECO:0000256" key="2">
    <source>
        <dbReference type="ARBA" id="ARBA00023015"/>
    </source>
</evidence>
<accession>A0ABP0XNK2</accession>
<evidence type="ECO:0000313" key="9">
    <source>
        <dbReference type="Proteomes" id="UP001642487"/>
    </source>
</evidence>
<proteinExistence type="predicted"/>